<evidence type="ECO:0000259" key="10">
    <source>
        <dbReference type="Pfam" id="PF01259"/>
    </source>
</evidence>
<dbReference type="GO" id="GO:0006189">
    <property type="term" value="P:'de novo' IMP biosynthetic process"/>
    <property type="evidence" value="ECO:0007669"/>
    <property type="project" value="UniProtKB-UniPathway"/>
</dbReference>
<name>A0A439D3X2_9PEZI</name>
<dbReference type="GO" id="GO:0005737">
    <property type="term" value="C:cytoplasm"/>
    <property type="evidence" value="ECO:0007669"/>
    <property type="project" value="TreeGrafter"/>
</dbReference>
<feature type="domain" description="SAICAR synthetase/ADE2 N-terminal" evidence="10">
    <location>
        <begin position="90"/>
        <end position="347"/>
    </location>
</feature>
<evidence type="ECO:0000256" key="5">
    <source>
        <dbReference type="ARBA" id="ARBA00022598"/>
    </source>
</evidence>
<keyword evidence="12" id="KW-1185">Reference proteome</keyword>
<dbReference type="InterPro" id="IPR001636">
    <property type="entry name" value="SAICAR_synth"/>
</dbReference>
<dbReference type="PANTHER" id="PTHR43700:SF1">
    <property type="entry name" value="PHOSPHORIBOSYLAMINOIMIDAZOLE-SUCCINOCARBOXAMIDE SYNTHASE"/>
    <property type="match status" value="1"/>
</dbReference>
<dbReference type="FunFam" id="3.30.470.20:FF:000015">
    <property type="entry name" value="Phosphoribosylaminoimidazole-succinocarboxamide synthase"/>
    <property type="match status" value="1"/>
</dbReference>
<evidence type="ECO:0000256" key="2">
    <source>
        <dbReference type="ARBA" id="ARBA00010190"/>
    </source>
</evidence>
<proteinExistence type="inferred from homology"/>
<dbReference type="NCBIfam" id="NF010568">
    <property type="entry name" value="PRK13961.1"/>
    <property type="match status" value="1"/>
</dbReference>
<organism evidence="11 12">
    <name type="scientific">Xylaria grammica</name>
    <dbReference type="NCBI Taxonomy" id="363999"/>
    <lineage>
        <taxon>Eukaryota</taxon>
        <taxon>Fungi</taxon>
        <taxon>Dikarya</taxon>
        <taxon>Ascomycota</taxon>
        <taxon>Pezizomycotina</taxon>
        <taxon>Sordariomycetes</taxon>
        <taxon>Xylariomycetidae</taxon>
        <taxon>Xylariales</taxon>
        <taxon>Xylariaceae</taxon>
        <taxon>Xylaria</taxon>
    </lineage>
</organism>
<sequence length="380" mass="42670">MIIEETAKPLRLASMLEESYDGRGNFKRYLKVYSSDDFKTAAEQMGDQPLHTERFAPFKVMEEAFRNYWAKLAGNASDVTTVELTALPKIASGKVRELFSIDDNTLLFVTSDRISAFDIVMNNGVPQKGCLLTMLSKHWFSVLPELVPGLRTHFLATDLPVGLSDRELSCLTGRTMQVRKYKVFPLECIVRGYLTGSSWNEYMTKGTVHGIQLPRGLQQCAAIPGGPIYTPSTKAPAGLHDENIHPYQAIEMIGEQYARRIEELALKVFKAGQDYAAQRGIIIADTKFEFGLDESTDEIVLIDEVLTPDSSHMWPKNKYEPGREQESFDKEPLRKWLRAMGLEGKEGVSIPDDIALETSQRYKDVFTLLTGQSLNTALQA</sequence>
<dbReference type="SUPFAM" id="SSF56104">
    <property type="entry name" value="SAICAR synthase-like"/>
    <property type="match status" value="1"/>
</dbReference>
<dbReference type="PROSITE" id="PS01058">
    <property type="entry name" value="SAICAR_SYNTHETASE_2"/>
    <property type="match status" value="1"/>
</dbReference>
<dbReference type="GO" id="GO:0005524">
    <property type="term" value="F:ATP binding"/>
    <property type="evidence" value="ECO:0007669"/>
    <property type="project" value="UniProtKB-KW"/>
</dbReference>
<gene>
    <name evidence="11" type="ORF">EKO27_g6016</name>
</gene>
<keyword evidence="7" id="KW-0658">Purine biosynthesis</keyword>
<dbReference type="Gene3D" id="3.30.200.20">
    <property type="entry name" value="Phosphorylase Kinase, domain 1"/>
    <property type="match status" value="1"/>
</dbReference>
<dbReference type="HAMAP" id="MF_00137">
    <property type="entry name" value="SAICAR_synth"/>
    <property type="match status" value="1"/>
</dbReference>
<dbReference type="InterPro" id="IPR028923">
    <property type="entry name" value="SAICAR_synt/ADE2_N"/>
</dbReference>
<dbReference type="GO" id="GO:0004639">
    <property type="term" value="F:phosphoribosylaminoimidazolesuccinocarboxamide synthase activity"/>
    <property type="evidence" value="ECO:0007669"/>
    <property type="project" value="UniProtKB-EC"/>
</dbReference>
<dbReference type="PANTHER" id="PTHR43700">
    <property type="entry name" value="PHOSPHORIBOSYLAMINOIMIDAZOLE-SUCCINOCARBOXAMIDE SYNTHASE"/>
    <property type="match status" value="1"/>
</dbReference>
<evidence type="ECO:0000256" key="1">
    <source>
        <dbReference type="ARBA" id="ARBA00004672"/>
    </source>
</evidence>
<evidence type="ECO:0000256" key="8">
    <source>
        <dbReference type="ARBA" id="ARBA00022840"/>
    </source>
</evidence>
<keyword evidence="8" id="KW-0067">ATP-binding</keyword>
<accession>A0A439D3X2</accession>
<dbReference type="UniPathway" id="UPA00074">
    <property type="reaction ID" value="UER00131"/>
</dbReference>
<dbReference type="CDD" id="cd01414">
    <property type="entry name" value="SAICAR_synt_Sc"/>
    <property type="match status" value="1"/>
</dbReference>
<comment type="similarity">
    <text evidence="2">Belongs to the SAICAR synthetase family.</text>
</comment>
<keyword evidence="6" id="KW-0547">Nucleotide-binding</keyword>
<evidence type="ECO:0000313" key="12">
    <source>
        <dbReference type="Proteomes" id="UP000286045"/>
    </source>
</evidence>
<dbReference type="EC" id="6.3.2.6" evidence="3"/>
<dbReference type="AlphaFoldDB" id="A0A439D3X2"/>
<dbReference type="EMBL" id="RYZI01000169">
    <property type="protein sequence ID" value="RWA09099.1"/>
    <property type="molecule type" value="Genomic_DNA"/>
</dbReference>
<protein>
    <recommendedName>
        <fullName evidence="4">Phosphoribosylaminoimidazole-succinocarboxamide synthase</fullName>
        <ecNumber evidence="3">6.3.2.6</ecNumber>
    </recommendedName>
    <alternativeName>
        <fullName evidence="9">SAICAR synthetase</fullName>
    </alternativeName>
</protein>
<comment type="caution">
    <text evidence="11">The sequence shown here is derived from an EMBL/GenBank/DDBJ whole genome shotgun (WGS) entry which is preliminary data.</text>
</comment>
<dbReference type="Pfam" id="PF01259">
    <property type="entry name" value="SAICAR_synt"/>
    <property type="match status" value="1"/>
</dbReference>
<comment type="pathway">
    <text evidence="1">Purine metabolism; IMP biosynthesis via de novo pathway; 5-amino-1-(5-phospho-D-ribosyl)imidazole-4-carboxamide from 5-amino-1-(5-phospho-D-ribosyl)imidazole-4-carboxylate: step 1/2.</text>
</comment>
<evidence type="ECO:0000313" key="11">
    <source>
        <dbReference type="EMBL" id="RWA09099.1"/>
    </source>
</evidence>
<dbReference type="Gene3D" id="3.30.470.20">
    <property type="entry name" value="ATP-grasp fold, B domain"/>
    <property type="match status" value="1"/>
</dbReference>
<evidence type="ECO:0000256" key="9">
    <source>
        <dbReference type="ARBA" id="ARBA00030409"/>
    </source>
</evidence>
<evidence type="ECO:0000256" key="4">
    <source>
        <dbReference type="ARBA" id="ARBA00016460"/>
    </source>
</evidence>
<dbReference type="InterPro" id="IPR018236">
    <property type="entry name" value="SAICAR_synthetase_CS"/>
</dbReference>
<dbReference type="Proteomes" id="UP000286045">
    <property type="component" value="Unassembled WGS sequence"/>
</dbReference>
<evidence type="ECO:0000256" key="7">
    <source>
        <dbReference type="ARBA" id="ARBA00022755"/>
    </source>
</evidence>
<dbReference type="NCBIfam" id="TIGR00081">
    <property type="entry name" value="purC"/>
    <property type="match status" value="1"/>
</dbReference>
<evidence type="ECO:0000256" key="3">
    <source>
        <dbReference type="ARBA" id="ARBA00012217"/>
    </source>
</evidence>
<reference evidence="11 12" key="1">
    <citation type="submission" date="2018-12" db="EMBL/GenBank/DDBJ databases">
        <title>Draft genome sequence of Xylaria grammica IHI A82.</title>
        <authorList>
            <person name="Buettner E."/>
            <person name="Kellner H."/>
        </authorList>
    </citation>
    <scope>NUCLEOTIDE SEQUENCE [LARGE SCALE GENOMIC DNA]</scope>
    <source>
        <strain evidence="11 12">IHI A82</strain>
    </source>
</reference>
<dbReference type="STRING" id="363999.A0A439D3X2"/>
<dbReference type="PROSITE" id="PS01057">
    <property type="entry name" value="SAICAR_SYNTHETASE_1"/>
    <property type="match status" value="1"/>
</dbReference>
<keyword evidence="5" id="KW-0436">Ligase</keyword>
<evidence type="ECO:0000256" key="6">
    <source>
        <dbReference type="ARBA" id="ARBA00022741"/>
    </source>
</evidence>